<comment type="similarity">
    <text evidence="2 8">Belongs to the cytochrome P450 family.</text>
</comment>
<dbReference type="Proteomes" id="UP000184330">
    <property type="component" value="Unassembled WGS sequence"/>
</dbReference>
<dbReference type="PANTHER" id="PTHR24287">
    <property type="entry name" value="P450, PUTATIVE (EUROFUNG)-RELATED"/>
    <property type="match status" value="1"/>
</dbReference>
<keyword evidence="9" id="KW-1133">Transmembrane helix</keyword>
<dbReference type="EMBL" id="FJOG01000027">
    <property type="protein sequence ID" value="CZR64621.1"/>
    <property type="molecule type" value="Genomic_DNA"/>
</dbReference>
<keyword evidence="9" id="KW-0472">Membrane</keyword>
<keyword evidence="4 8" id="KW-0560">Oxidoreductase</keyword>
<evidence type="ECO:0000256" key="7">
    <source>
        <dbReference type="PIRSR" id="PIRSR602401-1"/>
    </source>
</evidence>
<reference evidence="10 11" key="1">
    <citation type="submission" date="2016-03" db="EMBL/GenBank/DDBJ databases">
        <authorList>
            <person name="Ploux O."/>
        </authorList>
    </citation>
    <scope>NUCLEOTIDE SEQUENCE [LARGE SCALE GENOMIC DNA]</scope>
    <source>
        <strain evidence="10 11">UAMH 11012</strain>
    </source>
</reference>
<dbReference type="InterPro" id="IPR017972">
    <property type="entry name" value="Cyt_P450_CS"/>
</dbReference>
<feature type="transmembrane region" description="Helical" evidence="9">
    <location>
        <begin position="46"/>
        <end position="70"/>
    </location>
</feature>
<dbReference type="PRINTS" id="PR00385">
    <property type="entry name" value="P450"/>
</dbReference>
<evidence type="ECO:0000313" key="10">
    <source>
        <dbReference type="EMBL" id="CZR64621.1"/>
    </source>
</evidence>
<dbReference type="CDD" id="cd11063">
    <property type="entry name" value="CYP52"/>
    <property type="match status" value="1"/>
</dbReference>
<dbReference type="PROSITE" id="PS00086">
    <property type="entry name" value="CYTOCHROME_P450"/>
    <property type="match status" value="1"/>
</dbReference>
<dbReference type="GO" id="GO:0004497">
    <property type="term" value="F:monooxygenase activity"/>
    <property type="evidence" value="ECO:0007669"/>
    <property type="project" value="UniProtKB-KW"/>
</dbReference>
<dbReference type="STRING" id="576137.A0A1L7XHW9"/>
<keyword evidence="3 7" id="KW-0479">Metal-binding</keyword>
<evidence type="ECO:0000256" key="5">
    <source>
        <dbReference type="ARBA" id="ARBA00023004"/>
    </source>
</evidence>
<dbReference type="InterPro" id="IPR001128">
    <property type="entry name" value="Cyt_P450"/>
</dbReference>
<evidence type="ECO:0000256" key="9">
    <source>
        <dbReference type="SAM" id="Phobius"/>
    </source>
</evidence>
<dbReference type="SUPFAM" id="SSF48264">
    <property type="entry name" value="Cytochrome P450"/>
    <property type="match status" value="1"/>
</dbReference>
<sequence>MTSHNITFMSENRSFESPSHLLELASSKVVVLQSQKSSNGELGLAWIQNFATVKAFAIIFFIILICKIILSQIRWNNATKALEQRYGCKEPSHLRTHWFFGIDKPLQVFAASKEGRVLRYFQSLVAEAGNTFEWTVLGSRVWGTQDPENIKAVLSTKEKFFSHEVRREVLCSLIGDAIFTQDGASWRHSRALLKPSFFQKHCTNSALFQEHVDNLITRIGCDSTVDLQPLFFSLTLDVTTAFIFGKSVYSLTPSQTQEEAEFSRAFQYAQVYLSKRYQLGRLCWLFNGQEFRDSCKTVHAYVDKIVDNAMQVKARSVLDPSNDKGAQGNLLGELVFDVDDPIQARAHLMHLLLAGRDTTACLLTWTMRLLARYQEVQLRVREEISAMFGSAAVDVNKTKDMAYLTCVLKEVLRLYPSVPVNSRTAAEDVVLPTGGGEDGRSPVLVRKGEDVAVCVYSLHRRTDLYGSDADVFRPERWQNGALDHVEKSYGYLPFHGGRRVCPGRQFALAEASYTIVRLLKAFPMLSLPAETTFPEIGMEKQILGLTLASGDGCFVRTS</sequence>
<name>A0A1L7XHW9_9HELO</name>
<organism evidence="10 11">
    <name type="scientific">Phialocephala subalpina</name>
    <dbReference type="NCBI Taxonomy" id="576137"/>
    <lineage>
        <taxon>Eukaryota</taxon>
        <taxon>Fungi</taxon>
        <taxon>Dikarya</taxon>
        <taxon>Ascomycota</taxon>
        <taxon>Pezizomycotina</taxon>
        <taxon>Leotiomycetes</taxon>
        <taxon>Helotiales</taxon>
        <taxon>Mollisiaceae</taxon>
        <taxon>Phialocephala</taxon>
        <taxon>Phialocephala fortinii species complex</taxon>
    </lineage>
</organism>
<evidence type="ECO:0000313" key="11">
    <source>
        <dbReference type="Proteomes" id="UP000184330"/>
    </source>
</evidence>
<proteinExistence type="inferred from homology"/>
<dbReference type="InterPro" id="IPR002401">
    <property type="entry name" value="Cyt_P450_E_grp-I"/>
</dbReference>
<keyword evidence="7 8" id="KW-0349">Heme</keyword>
<dbReference type="OrthoDB" id="1470350at2759"/>
<gene>
    <name evidence="10" type="ORF">PAC_14519</name>
</gene>
<dbReference type="GO" id="GO:0005506">
    <property type="term" value="F:iron ion binding"/>
    <property type="evidence" value="ECO:0007669"/>
    <property type="project" value="InterPro"/>
</dbReference>
<evidence type="ECO:0000256" key="6">
    <source>
        <dbReference type="ARBA" id="ARBA00023033"/>
    </source>
</evidence>
<evidence type="ECO:0000256" key="8">
    <source>
        <dbReference type="RuleBase" id="RU000461"/>
    </source>
</evidence>
<keyword evidence="6 8" id="KW-0503">Monooxygenase</keyword>
<evidence type="ECO:0000256" key="2">
    <source>
        <dbReference type="ARBA" id="ARBA00010617"/>
    </source>
</evidence>
<dbReference type="GO" id="GO:0016705">
    <property type="term" value="F:oxidoreductase activity, acting on paired donors, with incorporation or reduction of molecular oxygen"/>
    <property type="evidence" value="ECO:0007669"/>
    <property type="project" value="InterPro"/>
</dbReference>
<dbReference type="InterPro" id="IPR036396">
    <property type="entry name" value="Cyt_P450_sf"/>
</dbReference>
<dbReference type="PANTHER" id="PTHR24287:SF18">
    <property type="entry name" value="CYTOCHROME P450 MONOOXYGENASE APDE-RELATED"/>
    <property type="match status" value="1"/>
</dbReference>
<dbReference type="InterPro" id="IPR047146">
    <property type="entry name" value="Cyt_P450_E_CYP52_fungi"/>
</dbReference>
<keyword evidence="5 7" id="KW-0408">Iron</keyword>
<comment type="cofactor">
    <cofactor evidence="1 7">
        <name>heme</name>
        <dbReference type="ChEBI" id="CHEBI:30413"/>
    </cofactor>
</comment>
<feature type="binding site" description="axial binding residue" evidence="7">
    <location>
        <position position="501"/>
    </location>
    <ligand>
        <name>heme</name>
        <dbReference type="ChEBI" id="CHEBI:30413"/>
    </ligand>
    <ligandPart>
        <name>Fe</name>
        <dbReference type="ChEBI" id="CHEBI:18248"/>
    </ligandPart>
</feature>
<evidence type="ECO:0000256" key="1">
    <source>
        <dbReference type="ARBA" id="ARBA00001971"/>
    </source>
</evidence>
<dbReference type="Pfam" id="PF00067">
    <property type="entry name" value="p450"/>
    <property type="match status" value="1"/>
</dbReference>
<protein>
    <submittedName>
        <fullName evidence="10">Related to cytochrome P450 CYP4/CYP19/CYP26 subfamilies</fullName>
    </submittedName>
</protein>
<dbReference type="Gene3D" id="1.10.630.10">
    <property type="entry name" value="Cytochrome P450"/>
    <property type="match status" value="1"/>
</dbReference>
<evidence type="ECO:0000256" key="4">
    <source>
        <dbReference type="ARBA" id="ARBA00023002"/>
    </source>
</evidence>
<dbReference type="GO" id="GO:0020037">
    <property type="term" value="F:heme binding"/>
    <property type="evidence" value="ECO:0007669"/>
    <property type="project" value="InterPro"/>
</dbReference>
<dbReference type="AlphaFoldDB" id="A0A1L7XHW9"/>
<evidence type="ECO:0000256" key="3">
    <source>
        <dbReference type="ARBA" id="ARBA00022723"/>
    </source>
</evidence>
<keyword evidence="9" id="KW-0812">Transmembrane</keyword>
<dbReference type="PRINTS" id="PR00463">
    <property type="entry name" value="EP450I"/>
</dbReference>
<keyword evidence="11" id="KW-1185">Reference proteome</keyword>
<accession>A0A1L7XHW9</accession>